<feature type="compositionally biased region" description="Basic and acidic residues" evidence="1">
    <location>
        <begin position="272"/>
        <end position="282"/>
    </location>
</feature>
<name>A0A059XXC5_9BACT</name>
<dbReference type="KEGG" id="lfp:Y981_06830"/>
<evidence type="ECO:0000313" key="2">
    <source>
        <dbReference type="EMBL" id="AIA31740.1"/>
    </source>
</evidence>
<evidence type="ECO:0000313" key="3">
    <source>
        <dbReference type="Proteomes" id="UP000027059"/>
    </source>
</evidence>
<evidence type="ECO:0000256" key="1">
    <source>
        <dbReference type="SAM" id="MobiDB-lite"/>
    </source>
</evidence>
<gene>
    <name evidence="2" type="ORF">Y981_06830</name>
</gene>
<feature type="region of interest" description="Disordered" evidence="1">
    <location>
        <begin position="272"/>
        <end position="293"/>
    </location>
</feature>
<dbReference type="Gene3D" id="1.25.40.10">
    <property type="entry name" value="Tetratricopeptide repeat domain"/>
    <property type="match status" value="1"/>
</dbReference>
<accession>A0A059XXC5</accession>
<dbReference type="HOGENOM" id="CLU_952485_0_0_0"/>
<dbReference type="EMBL" id="CP007243">
    <property type="protein sequence ID" value="AIA31740.1"/>
    <property type="molecule type" value="Genomic_DNA"/>
</dbReference>
<dbReference type="AlphaFoldDB" id="A0A059XXC5"/>
<dbReference type="SUPFAM" id="SSF48452">
    <property type="entry name" value="TPR-like"/>
    <property type="match status" value="1"/>
</dbReference>
<keyword evidence="3" id="KW-1185">Reference proteome</keyword>
<organism evidence="2 3">
    <name type="scientific">Leptospirillum ferriphilum YSK</name>
    <dbReference type="NCBI Taxonomy" id="1441628"/>
    <lineage>
        <taxon>Bacteria</taxon>
        <taxon>Pseudomonadati</taxon>
        <taxon>Nitrospirota</taxon>
        <taxon>Nitrospiria</taxon>
        <taxon>Nitrospirales</taxon>
        <taxon>Nitrospiraceae</taxon>
        <taxon>Leptospirillum</taxon>
    </lineage>
</organism>
<proteinExistence type="predicted"/>
<dbReference type="InterPro" id="IPR011990">
    <property type="entry name" value="TPR-like_helical_dom_sf"/>
</dbReference>
<dbReference type="Proteomes" id="UP000027059">
    <property type="component" value="Chromosome"/>
</dbReference>
<protein>
    <recommendedName>
        <fullName evidence="4">Tetratricopeptide repeat protein</fullName>
    </recommendedName>
</protein>
<evidence type="ECO:0008006" key="4">
    <source>
        <dbReference type="Google" id="ProtNLM"/>
    </source>
</evidence>
<sequence length="293" mass="34017">MLDRLNISPPVLLKSSIFLILSSCLLFLDGCVQPSQPPPPPRKHVKHIRTRPEWLQKMKNDEKAGNFSLAMADLESAQNTREKTYWTRHILRKWSLFDLERAKALQKSGHSADAAFLLGEVFKRSPDFLENPPKSLSPGLFRDYLLNQIENDQEMAAMRQMDLNALLSRDEKKEITFNAYLHLTKRRMSEEKFHYAMLDLKKALALNPTSPEALSLRSRLFLQAKKWTDKGYQAFADQNLHRAIYFWKRAQEIRPDDKSLAENIQKAQKLQERLQEIEKETGHSSPDLPLHTP</sequence>
<reference evidence="3" key="1">
    <citation type="submission" date="2014-02" db="EMBL/GenBank/DDBJ databases">
        <title>Complete genome sequence and comparative genomic analysis of the nitrogen-fixing bacterium Leptospirillum ferriphilum YSK.</title>
        <authorList>
            <person name="Guo X."/>
            <person name="Yin H."/>
            <person name="Liang Y."/>
            <person name="Hu Q."/>
            <person name="Ma L."/>
            <person name="Xiao Y."/>
            <person name="Zhang X."/>
            <person name="Qiu G."/>
            <person name="Liu X."/>
        </authorList>
    </citation>
    <scope>NUCLEOTIDE SEQUENCE [LARGE SCALE GENOMIC DNA]</scope>
    <source>
        <strain evidence="3">YSK</strain>
    </source>
</reference>
<reference evidence="2 3" key="2">
    <citation type="journal article" date="2015" name="Biomed. Res. Int.">
        <title>Effects of Arsenite Resistance on the Growth and Functional Gene Expression of Leptospirillum ferriphilum and Acidithiobacillus thiooxidans in Pure Culture and Coculture.</title>
        <authorList>
            <person name="Jiang H."/>
            <person name="Liang Y."/>
            <person name="Yin H."/>
            <person name="Xiao Y."/>
            <person name="Guo X."/>
            <person name="Xu Y."/>
            <person name="Hu Q."/>
            <person name="Liu H."/>
            <person name="Liu X."/>
        </authorList>
    </citation>
    <scope>NUCLEOTIDE SEQUENCE [LARGE SCALE GENOMIC DNA]</scope>
    <source>
        <strain evidence="2 3">YSK</strain>
    </source>
</reference>